<dbReference type="FunFam" id="3.30.160.60:FF:000275">
    <property type="entry name" value="zinc finger protein 90 homolog"/>
    <property type="match status" value="1"/>
</dbReference>
<evidence type="ECO:0000256" key="2">
    <source>
        <dbReference type="ARBA" id="ARBA00006991"/>
    </source>
</evidence>
<keyword evidence="6 12" id="KW-0862">Zinc</keyword>
<dbReference type="SUPFAM" id="SSF57716">
    <property type="entry name" value="Glucocorticoid receptor-like (DNA-binding domain)"/>
    <property type="match status" value="1"/>
</dbReference>
<evidence type="ECO:0000256" key="10">
    <source>
        <dbReference type="ARBA" id="ARBA00023242"/>
    </source>
</evidence>
<evidence type="ECO:0000256" key="4">
    <source>
        <dbReference type="ARBA" id="ARBA00022737"/>
    </source>
</evidence>
<evidence type="ECO:0000313" key="16">
    <source>
        <dbReference type="EMBL" id="CAH1130413.1"/>
    </source>
</evidence>
<feature type="domain" description="C2H2-type" evidence="14">
    <location>
        <begin position="178"/>
        <end position="205"/>
    </location>
</feature>
<evidence type="ECO:0000256" key="1">
    <source>
        <dbReference type="ARBA" id="ARBA00004123"/>
    </source>
</evidence>
<feature type="binding site" evidence="12">
    <location>
        <position position="58"/>
    </location>
    <ligand>
        <name>Zn(2+)</name>
        <dbReference type="ChEBI" id="CHEBI:29105"/>
    </ligand>
</feature>
<dbReference type="FunFam" id="3.30.160.60:FF:000931">
    <property type="entry name" value="zinc finger protein 697"/>
    <property type="match status" value="1"/>
</dbReference>
<gene>
    <name evidence="16" type="ORF">CEUTPL_LOCUS9039</name>
</gene>
<reference evidence="16" key="1">
    <citation type="submission" date="2022-01" db="EMBL/GenBank/DDBJ databases">
        <authorList>
            <person name="King R."/>
        </authorList>
    </citation>
    <scope>NUCLEOTIDE SEQUENCE</scope>
</reference>
<dbReference type="PROSITE" id="PS51915">
    <property type="entry name" value="ZAD"/>
    <property type="match status" value="1"/>
</dbReference>
<evidence type="ECO:0000256" key="3">
    <source>
        <dbReference type="ARBA" id="ARBA00022723"/>
    </source>
</evidence>
<dbReference type="InterPro" id="IPR013087">
    <property type="entry name" value="Znf_C2H2_type"/>
</dbReference>
<dbReference type="GO" id="GO:0005634">
    <property type="term" value="C:nucleus"/>
    <property type="evidence" value="ECO:0007669"/>
    <property type="project" value="UniProtKB-SubCell"/>
</dbReference>
<dbReference type="Pfam" id="PF07776">
    <property type="entry name" value="zf-AD"/>
    <property type="match status" value="1"/>
</dbReference>
<feature type="domain" description="C2H2-type" evidence="14">
    <location>
        <begin position="114"/>
        <end position="136"/>
    </location>
</feature>
<dbReference type="SMART" id="SM00868">
    <property type="entry name" value="zf-AD"/>
    <property type="match status" value="1"/>
</dbReference>
<dbReference type="Proteomes" id="UP001152799">
    <property type="component" value="Chromosome 4"/>
</dbReference>
<evidence type="ECO:0000256" key="7">
    <source>
        <dbReference type="ARBA" id="ARBA00023015"/>
    </source>
</evidence>
<evidence type="ECO:0000256" key="13">
    <source>
        <dbReference type="SAM" id="Coils"/>
    </source>
</evidence>
<comment type="similarity">
    <text evidence="2">Belongs to the krueppel C2H2-type zinc-finger protein family.</text>
</comment>
<comment type="subcellular location">
    <subcellularLocation>
        <location evidence="1">Nucleus</location>
    </subcellularLocation>
</comment>
<feature type="domain" description="C2H2-type" evidence="14">
    <location>
        <begin position="209"/>
        <end position="236"/>
    </location>
</feature>
<sequence>MVQPCISHFPLICRFCLMKTSKSDDLRKISDVPSIDIFRVLTGIENNDDLPQKICIVCIQTFQSFSTFVETSKQNIERLKTLCEKVNNDENQCEEFENETLIPKNNSKPRTLTCKNSFSRLHVLNDHKNIHTGHNPYICNYCGKGFKRYANHFIHVHRHKLLNGEIKDTEDQKLYLQIQCKICKKIFASRGGLENHLILHQKEPKEKRFLCTYCGKGFNTNSQLVSHRRTHTDQRPFECCLCEKKFKQKSAYNNHQLMHTGEKSHQCTICQRLFGQSAHLKVHMRVHSGEKPFNCSFCEKKFALRSNLKVHTRTHTGEKPYVCPLCDKSYYDSTGLKKHMKTHNSKEASNSDVK</sequence>
<evidence type="ECO:0000256" key="9">
    <source>
        <dbReference type="ARBA" id="ARBA00023163"/>
    </source>
</evidence>
<dbReference type="FunFam" id="3.30.160.60:FF:002343">
    <property type="entry name" value="Zinc finger protein 33A"/>
    <property type="match status" value="1"/>
</dbReference>
<dbReference type="GO" id="GO:0000978">
    <property type="term" value="F:RNA polymerase II cis-regulatory region sequence-specific DNA binding"/>
    <property type="evidence" value="ECO:0007669"/>
    <property type="project" value="TreeGrafter"/>
</dbReference>
<evidence type="ECO:0000256" key="12">
    <source>
        <dbReference type="PROSITE-ProRule" id="PRU01263"/>
    </source>
</evidence>
<keyword evidence="7" id="KW-0805">Transcription regulation</keyword>
<dbReference type="PANTHER" id="PTHR23235">
    <property type="entry name" value="KRUEPPEL-LIKE TRANSCRIPTION FACTOR"/>
    <property type="match status" value="1"/>
</dbReference>
<dbReference type="EMBL" id="OU892280">
    <property type="protein sequence ID" value="CAH1130413.1"/>
    <property type="molecule type" value="Genomic_DNA"/>
</dbReference>
<keyword evidence="17" id="KW-1185">Reference proteome</keyword>
<dbReference type="PROSITE" id="PS50157">
    <property type="entry name" value="ZINC_FINGER_C2H2_2"/>
    <property type="match status" value="8"/>
</dbReference>
<accession>A0A9P0DEU2</accession>
<evidence type="ECO:0000259" key="14">
    <source>
        <dbReference type="PROSITE" id="PS50157"/>
    </source>
</evidence>
<dbReference type="Gene3D" id="3.30.160.60">
    <property type="entry name" value="Classic Zinc Finger"/>
    <property type="match status" value="6"/>
</dbReference>
<keyword evidence="5 11" id="KW-0863">Zinc-finger</keyword>
<evidence type="ECO:0000313" key="17">
    <source>
        <dbReference type="Proteomes" id="UP001152799"/>
    </source>
</evidence>
<keyword evidence="3 12" id="KW-0479">Metal-binding</keyword>
<name>A0A9P0DEU2_9CUCU</name>
<dbReference type="FunFam" id="3.30.160.60:FF:000624">
    <property type="entry name" value="zinc finger protein 697"/>
    <property type="match status" value="1"/>
</dbReference>
<feature type="binding site" evidence="12">
    <location>
        <position position="16"/>
    </location>
    <ligand>
        <name>Zn(2+)</name>
        <dbReference type="ChEBI" id="CHEBI:29105"/>
    </ligand>
</feature>
<feature type="binding site" evidence="12">
    <location>
        <position position="13"/>
    </location>
    <ligand>
        <name>Zn(2+)</name>
        <dbReference type="ChEBI" id="CHEBI:29105"/>
    </ligand>
</feature>
<dbReference type="PANTHER" id="PTHR23235:SF142">
    <property type="entry name" value="ZINC FINGER PROTEIN 384"/>
    <property type="match status" value="1"/>
</dbReference>
<dbReference type="FunFam" id="3.30.160.60:FF:000358">
    <property type="entry name" value="zinc finger protein 24"/>
    <property type="match status" value="1"/>
</dbReference>
<keyword evidence="4" id="KW-0677">Repeat</keyword>
<dbReference type="SMART" id="SM00355">
    <property type="entry name" value="ZnF_C2H2"/>
    <property type="match status" value="8"/>
</dbReference>
<organism evidence="16 17">
    <name type="scientific">Ceutorhynchus assimilis</name>
    <name type="common">cabbage seed weevil</name>
    <dbReference type="NCBI Taxonomy" id="467358"/>
    <lineage>
        <taxon>Eukaryota</taxon>
        <taxon>Metazoa</taxon>
        <taxon>Ecdysozoa</taxon>
        <taxon>Arthropoda</taxon>
        <taxon>Hexapoda</taxon>
        <taxon>Insecta</taxon>
        <taxon>Pterygota</taxon>
        <taxon>Neoptera</taxon>
        <taxon>Endopterygota</taxon>
        <taxon>Coleoptera</taxon>
        <taxon>Polyphaga</taxon>
        <taxon>Cucujiformia</taxon>
        <taxon>Curculionidae</taxon>
        <taxon>Ceutorhynchinae</taxon>
        <taxon>Ceutorhynchus</taxon>
    </lineage>
</organism>
<feature type="coiled-coil region" evidence="13">
    <location>
        <begin position="69"/>
        <end position="99"/>
    </location>
</feature>
<feature type="domain" description="ZAD" evidence="15">
    <location>
        <begin position="11"/>
        <end position="82"/>
    </location>
</feature>
<evidence type="ECO:0000259" key="15">
    <source>
        <dbReference type="PROSITE" id="PS51915"/>
    </source>
</evidence>
<dbReference type="SUPFAM" id="SSF57667">
    <property type="entry name" value="beta-beta-alpha zinc fingers"/>
    <property type="match status" value="5"/>
</dbReference>
<evidence type="ECO:0000256" key="6">
    <source>
        <dbReference type="ARBA" id="ARBA00022833"/>
    </source>
</evidence>
<feature type="domain" description="C2H2-type" evidence="14">
    <location>
        <begin position="237"/>
        <end position="264"/>
    </location>
</feature>
<evidence type="ECO:0000256" key="11">
    <source>
        <dbReference type="PROSITE-ProRule" id="PRU00042"/>
    </source>
</evidence>
<keyword evidence="13" id="KW-0175">Coiled coil</keyword>
<dbReference type="GO" id="GO:0008270">
    <property type="term" value="F:zinc ion binding"/>
    <property type="evidence" value="ECO:0007669"/>
    <property type="project" value="UniProtKB-UniRule"/>
</dbReference>
<feature type="domain" description="C2H2-type" evidence="14">
    <location>
        <begin position="265"/>
        <end position="292"/>
    </location>
</feature>
<evidence type="ECO:0000256" key="5">
    <source>
        <dbReference type="ARBA" id="ARBA00022771"/>
    </source>
</evidence>
<keyword evidence="8" id="KW-0238">DNA-binding</keyword>
<feature type="domain" description="C2H2-type" evidence="14">
    <location>
        <begin position="293"/>
        <end position="320"/>
    </location>
</feature>
<feature type="domain" description="C2H2-type" evidence="14">
    <location>
        <begin position="137"/>
        <end position="159"/>
    </location>
</feature>
<keyword evidence="10" id="KW-0539">Nucleus</keyword>
<dbReference type="PROSITE" id="PS00028">
    <property type="entry name" value="ZINC_FINGER_C2H2_1"/>
    <property type="match status" value="7"/>
</dbReference>
<evidence type="ECO:0000256" key="8">
    <source>
        <dbReference type="ARBA" id="ARBA00023125"/>
    </source>
</evidence>
<protein>
    <submittedName>
        <fullName evidence="16">Uncharacterized protein</fullName>
    </submittedName>
</protein>
<feature type="domain" description="C2H2-type" evidence="14">
    <location>
        <begin position="321"/>
        <end position="348"/>
    </location>
</feature>
<dbReference type="InterPro" id="IPR036236">
    <property type="entry name" value="Znf_C2H2_sf"/>
</dbReference>
<dbReference type="AlphaFoldDB" id="A0A9P0DEU2"/>
<dbReference type="OrthoDB" id="6077919at2759"/>
<dbReference type="Pfam" id="PF00096">
    <property type="entry name" value="zf-C2H2"/>
    <property type="match status" value="6"/>
</dbReference>
<dbReference type="InterPro" id="IPR012934">
    <property type="entry name" value="Znf_AD"/>
</dbReference>
<keyword evidence="9" id="KW-0804">Transcription</keyword>
<feature type="binding site" evidence="12">
    <location>
        <position position="55"/>
    </location>
    <ligand>
        <name>Zn(2+)</name>
        <dbReference type="ChEBI" id="CHEBI:29105"/>
    </ligand>
</feature>
<dbReference type="GO" id="GO:0000981">
    <property type="term" value="F:DNA-binding transcription factor activity, RNA polymerase II-specific"/>
    <property type="evidence" value="ECO:0007669"/>
    <property type="project" value="TreeGrafter"/>
</dbReference>
<proteinExistence type="inferred from homology"/>